<evidence type="ECO:0000256" key="1">
    <source>
        <dbReference type="ARBA" id="ARBA00023125"/>
    </source>
</evidence>
<evidence type="ECO:0000313" key="3">
    <source>
        <dbReference type="EMBL" id="TXE21713.1"/>
    </source>
</evidence>
<evidence type="ECO:0000313" key="4">
    <source>
        <dbReference type="Proteomes" id="UP000321126"/>
    </source>
</evidence>
<proteinExistence type="predicted"/>
<reference evidence="3 4" key="1">
    <citation type="submission" date="2019-07" db="EMBL/GenBank/DDBJ databases">
        <title>Serratia strains were isolated from fresh produce.</title>
        <authorList>
            <person name="Cho G.-S."/>
            <person name="Stein M."/>
            <person name="Lee W."/>
            <person name="Suh S.H."/>
            <person name="Franz C.M.A.P."/>
        </authorList>
    </citation>
    <scope>NUCLEOTIDE SEQUENCE [LARGE SCALE GENOMIC DNA]</scope>
    <source>
        <strain evidence="3 4">S16</strain>
    </source>
</reference>
<gene>
    <name evidence="3" type="ORF">FOT62_27515</name>
</gene>
<feature type="domain" description="Phage integrase central" evidence="2">
    <location>
        <begin position="3"/>
        <end position="53"/>
    </location>
</feature>
<dbReference type="AlphaFoldDB" id="A0A5C7BCP2"/>
<name>A0A5C7BCP2_SERMA</name>
<dbReference type="Proteomes" id="UP000321126">
    <property type="component" value="Unassembled WGS sequence"/>
</dbReference>
<dbReference type="InterPro" id="IPR053876">
    <property type="entry name" value="Phage_int_M"/>
</dbReference>
<dbReference type="GO" id="GO:0003677">
    <property type="term" value="F:DNA binding"/>
    <property type="evidence" value="ECO:0007669"/>
    <property type="project" value="UniProtKB-KW"/>
</dbReference>
<dbReference type="EMBL" id="VOUQ01000072">
    <property type="protein sequence ID" value="TXE21713.1"/>
    <property type="molecule type" value="Genomic_DNA"/>
</dbReference>
<accession>A0A5C7BCP2</accession>
<protein>
    <recommendedName>
        <fullName evidence="2">Phage integrase central domain-containing protein</fullName>
    </recommendedName>
</protein>
<dbReference type="InterPro" id="IPR010998">
    <property type="entry name" value="Integrase_recombinase_N"/>
</dbReference>
<keyword evidence="1" id="KW-0238">DNA-binding</keyword>
<dbReference type="Pfam" id="PF22022">
    <property type="entry name" value="Phage_int_M"/>
    <property type="match status" value="1"/>
</dbReference>
<dbReference type="Gene3D" id="1.10.150.130">
    <property type="match status" value="1"/>
</dbReference>
<dbReference type="InterPro" id="IPR011010">
    <property type="entry name" value="DNA_brk_join_enz"/>
</dbReference>
<evidence type="ECO:0000259" key="2">
    <source>
        <dbReference type="Pfam" id="PF22022"/>
    </source>
</evidence>
<comment type="caution">
    <text evidence="3">The sequence shown here is derived from an EMBL/GenBank/DDBJ whole genome shotgun (WGS) entry which is preliminary data.</text>
</comment>
<sequence>MTFKAIATEWFAHKARQWTDRYLSDQIARIENKIYPFIDHCPITEIQPMEILNRPASGAARSIDTRAPEIPYKTNAAVSW</sequence>
<organism evidence="3 4">
    <name type="scientific">Serratia marcescens</name>
    <dbReference type="NCBI Taxonomy" id="615"/>
    <lineage>
        <taxon>Bacteria</taxon>
        <taxon>Pseudomonadati</taxon>
        <taxon>Pseudomonadota</taxon>
        <taxon>Gammaproteobacteria</taxon>
        <taxon>Enterobacterales</taxon>
        <taxon>Yersiniaceae</taxon>
        <taxon>Serratia</taxon>
    </lineage>
</organism>
<dbReference type="SUPFAM" id="SSF56349">
    <property type="entry name" value="DNA breaking-rejoining enzymes"/>
    <property type="match status" value="1"/>
</dbReference>